<dbReference type="SUPFAM" id="SSF51735">
    <property type="entry name" value="NAD(P)-binding Rossmann-fold domains"/>
    <property type="match status" value="1"/>
</dbReference>
<name>A0A919KD77_9ACTN</name>
<sequence>MILVTTPTGQIGSQVLDSLLDAGDAAGDVRVIVRDPARLPPHVRDRVETVTGSHADPEVTAKACAGVDRVFWLVPPAPTADSVDGHFRAFTRPLVDAIRTGGVERVVAVSTLGRGVARDAGQISASLAMDDVVRATGVHHRALCPPYLMENLLHQVAAIRGSGVLAMATYGDRVLRTCATRDVGATAARLLLDGSWTGQDDVPVVGPDALTPEDMARVVAEVLGRPVRFQRLDAAEYAAALRRHGASEDWARALTDLATATAEQGFYGSTAPSSPDTAPTSFRSWCERVLRPAVLNAGG</sequence>
<gene>
    <name evidence="2" type="ORF">GCM10018980_50380</name>
</gene>
<dbReference type="Gene3D" id="3.40.50.720">
    <property type="entry name" value="NAD(P)-binding Rossmann-like Domain"/>
    <property type="match status" value="1"/>
</dbReference>
<dbReference type="PANTHER" id="PTHR43162:SF1">
    <property type="entry name" value="PRESTALK A DIFFERENTIATION PROTEIN A"/>
    <property type="match status" value="1"/>
</dbReference>
<dbReference type="EMBL" id="BNBF01000016">
    <property type="protein sequence ID" value="GHG61213.1"/>
    <property type="molecule type" value="Genomic_DNA"/>
</dbReference>
<dbReference type="InterPro" id="IPR036291">
    <property type="entry name" value="NAD(P)-bd_dom_sf"/>
</dbReference>
<keyword evidence="3" id="KW-1185">Reference proteome</keyword>
<dbReference type="Gene3D" id="3.90.25.10">
    <property type="entry name" value="UDP-galactose 4-epimerase, domain 1"/>
    <property type="match status" value="1"/>
</dbReference>
<reference evidence="3" key="1">
    <citation type="journal article" date="2019" name="Int. J. Syst. Evol. Microbiol.">
        <title>The Global Catalogue of Microorganisms (GCM) 10K type strain sequencing project: providing services to taxonomists for standard genome sequencing and annotation.</title>
        <authorList>
            <consortium name="The Broad Institute Genomics Platform"/>
            <consortium name="The Broad Institute Genome Sequencing Center for Infectious Disease"/>
            <person name="Wu L."/>
            <person name="Ma J."/>
        </authorList>
    </citation>
    <scope>NUCLEOTIDE SEQUENCE [LARGE SCALE GENOMIC DNA]</scope>
    <source>
        <strain evidence="3">JCM 4253</strain>
    </source>
</reference>
<dbReference type="Proteomes" id="UP000619355">
    <property type="component" value="Unassembled WGS sequence"/>
</dbReference>
<dbReference type="InterPro" id="IPR016040">
    <property type="entry name" value="NAD(P)-bd_dom"/>
</dbReference>
<dbReference type="InterPro" id="IPR051604">
    <property type="entry name" value="Ergot_Alk_Oxidoreductase"/>
</dbReference>
<dbReference type="AlphaFoldDB" id="A0A919KD77"/>
<dbReference type="RefSeq" id="WP_189984475.1">
    <property type="nucleotide sequence ID" value="NZ_BNBF01000016.1"/>
</dbReference>
<evidence type="ECO:0000313" key="3">
    <source>
        <dbReference type="Proteomes" id="UP000619355"/>
    </source>
</evidence>
<dbReference type="PANTHER" id="PTHR43162">
    <property type="match status" value="1"/>
</dbReference>
<evidence type="ECO:0000313" key="2">
    <source>
        <dbReference type="EMBL" id="GHG61213.1"/>
    </source>
</evidence>
<dbReference type="Pfam" id="PF13460">
    <property type="entry name" value="NAD_binding_10"/>
    <property type="match status" value="1"/>
</dbReference>
<accession>A0A919KD77</accession>
<comment type="caution">
    <text evidence="2">The sequence shown here is derived from an EMBL/GenBank/DDBJ whole genome shotgun (WGS) entry which is preliminary data.</text>
</comment>
<protein>
    <submittedName>
        <fullName evidence="2">NmrA family transcriptional regulator</fullName>
    </submittedName>
</protein>
<evidence type="ECO:0000259" key="1">
    <source>
        <dbReference type="Pfam" id="PF13460"/>
    </source>
</evidence>
<proteinExistence type="predicted"/>
<feature type="domain" description="NAD(P)-binding" evidence="1">
    <location>
        <begin position="8"/>
        <end position="152"/>
    </location>
</feature>
<organism evidence="2 3">
    <name type="scientific">Streptomyces capoamus</name>
    <dbReference type="NCBI Taxonomy" id="68183"/>
    <lineage>
        <taxon>Bacteria</taxon>
        <taxon>Bacillati</taxon>
        <taxon>Actinomycetota</taxon>
        <taxon>Actinomycetes</taxon>
        <taxon>Kitasatosporales</taxon>
        <taxon>Streptomycetaceae</taxon>
        <taxon>Streptomyces</taxon>
    </lineage>
</organism>